<keyword evidence="1" id="KW-0472">Membrane</keyword>
<proteinExistence type="predicted"/>
<sequence length="396" mass="46254">MKLNDIKNITILFPIILLSILSLYPYFIWGNSYIYKITLILSFISYIFILKKNDFLLKKNIVFSFILLLFWISYAFFPRGSVDISIPNTGVFAILLYCLLPAVYRSNAFRYFRFVLSLILLISLIQYPFIVARYISPLNELIPFSEIKQERNQFYFNYIFNIILNDQFLNFFNYSFFRFSSIFDEPGLLGTISAILLFTYQSNESKKLEKFIFLLSLVLSFSLGGYLLFIIGVLIKLMLNFDIKRLILFFSLLTIFTSILANTDGGRRYITDRILNTKQPITQTREDSSFSYKFNEKILSNGYYLTIGLGKDAHLKTGDDVSSYKGFIYNYGVFGLTLLLSVLILIAYINDNINKQSVIILSLIFINFYQRPIEFNVYYYIIILSIIMKDKNNNAV</sequence>
<feature type="transmembrane region" description="Helical" evidence="1">
    <location>
        <begin position="111"/>
        <end position="135"/>
    </location>
</feature>
<keyword evidence="1" id="KW-0812">Transmembrane</keyword>
<organism evidence="2">
    <name type="scientific">Proteus vulgaris</name>
    <dbReference type="NCBI Taxonomy" id="585"/>
    <lineage>
        <taxon>Bacteria</taxon>
        <taxon>Pseudomonadati</taxon>
        <taxon>Pseudomonadota</taxon>
        <taxon>Gammaproteobacteria</taxon>
        <taxon>Enterobacterales</taxon>
        <taxon>Morganellaceae</taxon>
        <taxon>Proteus</taxon>
    </lineage>
</organism>
<evidence type="ECO:0000313" key="2">
    <source>
        <dbReference type="EMBL" id="AXY99768.1"/>
    </source>
</evidence>
<keyword evidence="1" id="KW-1133">Transmembrane helix</keyword>
<dbReference type="EMBL" id="KY710715">
    <property type="protein sequence ID" value="AXY99768.1"/>
    <property type="molecule type" value="Genomic_DNA"/>
</dbReference>
<feature type="transmembrane region" description="Helical" evidence="1">
    <location>
        <begin position="246"/>
        <end position="263"/>
    </location>
</feature>
<protein>
    <submittedName>
        <fullName evidence="2">Wzy</fullName>
    </submittedName>
</protein>
<feature type="transmembrane region" description="Helical" evidence="1">
    <location>
        <begin position="328"/>
        <end position="349"/>
    </location>
</feature>
<feature type="transmembrane region" description="Helical" evidence="1">
    <location>
        <begin position="61"/>
        <end position="78"/>
    </location>
</feature>
<feature type="transmembrane region" description="Helical" evidence="1">
    <location>
        <begin position="84"/>
        <end position="104"/>
    </location>
</feature>
<feature type="transmembrane region" description="Helical" evidence="1">
    <location>
        <begin position="9"/>
        <end position="27"/>
    </location>
</feature>
<dbReference type="AlphaFoldDB" id="A0A385JNA1"/>
<accession>A0A385JNA1</accession>
<name>A0A385JNA1_PROVU</name>
<feature type="transmembrane region" description="Helical" evidence="1">
    <location>
        <begin position="212"/>
        <end position="234"/>
    </location>
</feature>
<feature type="transmembrane region" description="Helical" evidence="1">
    <location>
        <begin position="182"/>
        <end position="200"/>
    </location>
</feature>
<reference evidence="2" key="1">
    <citation type="journal article" date="2017" name="PLoS ONE">
        <title>Genetic diversity of the O antigens of Proteus species and the development of a suspension array for molecular serotyping.</title>
        <authorList>
            <person name="Yu X."/>
            <person name="Torzewska A."/>
            <person name="Zhang X."/>
            <person name="Yin Z."/>
            <person name="Drzewiecka D."/>
            <person name="Cao H."/>
            <person name="Liu B."/>
            <person name="Knirel Y.A."/>
            <person name="Rozalski A."/>
            <person name="Wang L."/>
        </authorList>
    </citation>
    <scope>NUCLEOTIDE SEQUENCE</scope>
    <source>
        <strain evidence="2">PrK 70/57</strain>
    </source>
</reference>
<feature type="transmembrane region" description="Helical" evidence="1">
    <location>
        <begin position="33"/>
        <end position="49"/>
    </location>
</feature>
<evidence type="ECO:0000256" key="1">
    <source>
        <dbReference type="SAM" id="Phobius"/>
    </source>
</evidence>